<protein>
    <submittedName>
        <fullName evidence="1">Uncharacterized protein</fullName>
    </submittedName>
</protein>
<proteinExistence type="predicted"/>
<sequence>MNTRKRSLTFDIKDQAQQLFFLEHGSPFDQLEFYIEQDELIVSCQLPKDAIAGNQIRAAANHQDNRSVDFIGQRQLQEQDIIKGTIELRLSGTGKCGPYNLQLSLLGHKERIKNSMDYMAYLPREIRSSDIDCKSHAAPSGSTSGVLYMVAKYIRNEFSTLFGSSRQAYLTERK</sequence>
<dbReference type="RefSeq" id="WP_138551862.1">
    <property type="nucleotide sequence ID" value="NZ_PNCH01000031.1"/>
</dbReference>
<dbReference type="Proteomes" id="UP000310249">
    <property type="component" value="Unassembled WGS sequence"/>
</dbReference>
<name>A0A5S3WUD8_9GAMM</name>
<dbReference type="OrthoDB" id="6308650at2"/>
<dbReference type="AlphaFoldDB" id="A0A5S3WUD8"/>
<dbReference type="EMBL" id="PNCI01000001">
    <property type="protein sequence ID" value="TMP33248.1"/>
    <property type="molecule type" value="Genomic_DNA"/>
</dbReference>
<gene>
    <name evidence="1" type="ORF">CWB99_00940</name>
</gene>
<reference evidence="2" key="2">
    <citation type="submission" date="2019-06" db="EMBL/GenBank/DDBJ databases">
        <title>Co-occurence of chitin degradation, pigmentation and bioactivity in marine Pseudoalteromonas.</title>
        <authorList>
            <person name="Sonnenschein E.C."/>
            <person name="Bech P.K."/>
        </authorList>
    </citation>
    <scope>NUCLEOTIDE SEQUENCE [LARGE SCALE GENOMIC DNA]</scope>
    <source>
        <strain evidence="2">S2676</strain>
    </source>
</reference>
<accession>A0A5S3WUD8</accession>
<evidence type="ECO:0000313" key="1">
    <source>
        <dbReference type="EMBL" id="TMP33248.1"/>
    </source>
</evidence>
<comment type="caution">
    <text evidence="1">The sequence shown here is derived from an EMBL/GenBank/DDBJ whole genome shotgun (WGS) entry which is preliminary data.</text>
</comment>
<evidence type="ECO:0000313" key="2">
    <source>
        <dbReference type="Proteomes" id="UP000310249"/>
    </source>
</evidence>
<organism evidence="1 2">
    <name type="scientific">Pseudoalteromonas rubra</name>
    <dbReference type="NCBI Taxonomy" id="43658"/>
    <lineage>
        <taxon>Bacteria</taxon>
        <taxon>Pseudomonadati</taxon>
        <taxon>Pseudomonadota</taxon>
        <taxon>Gammaproteobacteria</taxon>
        <taxon>Alteromonadales</taxon>
        <taxon>Pseudoalteromonadaceae</taxon>
        <taxon>Pseudoalteromonas</taxon>
    </lineage>
</organism>
<reference evidence="1 2" key="1">
    <citation type="submission" date="2018-01" db="EMBL/GenBank/DDBJ databases">
        <authorList>
            <person name="Paulsen S."/>
            <person name="Gram L.K."/>
        </authorList>
    </citation>
    <scope>NUCLEOTIDE SEQUENCE [LARGE SCALE GENOMIC DNA]</scope>
    <source>
        <strain evidence="1 2">S2676</strain>
    </source>
</reference>